<reference evidence="6" key="1">
    <citation type="journal article" date="2020" name="Stud. Mycol.">
        <title>101 Dothideomycetes genomes: a test case for predicting lifestyles and emergence of pathogens.</title>
        <authorList>
            <person name="Haridas S."/>
            <person name="Albert R."/>
            <person name="Binder M."/>
            <person name="Bloem J."/>
            <person name="Labutti K."/>
            <person name="Salamov A."/>
            <person name="Andreopoulos B."/>
            <person name="Baker S."/>
            <person name="Barry K."/>
            <person name="Bills G."/>
            <person name="Bluhm B."/>
            <person name="Cannon C."/>
            <person name="Castanera R."/>
            <person name="Culley D."/>
            <person name="Daum C."/>
            <person name="Ezra D."/>
            <person name="Gonzalez J."/>
            <person name="Henrissat B."/>
            <person name="Kuo A."/>
            <person name="Liang C."/>
            <person name="Lipzen A."/>
            <person name="Lutzoni F."/>
            <person name="Magnuson J."/>
            <person name="Mondo S."/>
            <person name="Nolan M."/>
            <person name="Ohm R."/>
            <person name="Pangilinan J."/>
            <person name="Park H.-J."/>
            <person name="Ramirez L."/>
            <person name="Alfaro M."/>
            <person name="Sun H."/>
            <person name="Tritt A."/>
            <person name="Yoshinaga Y."/>
            <person name="Zwiers L.-H."/>
            <person name="Turgeon B."/>
            <person name="Goodwin S."/>
            <person name="Spatafora J."/>
            <person name="Crous P."/>
            <person name="Grigoriev I."/>
        </authorList>
    </citation>
    <scope>NUCLEOTIDE SEQUENCE</scope>
    <source>
        <strain evidence="6">CBS 122368</strain>
    </source>
</reference>
<keyword evidence="4" id="KW-0479">Metal-binding</keyword>
<dbReference type="GO" id="GO:0005634">
    <property type="term" value="C:nucleus"/>
    <property type="evidence" value="ECO:0007669"/>
    <property type="project" value="TreeGrafter"/>
</dbReference>
<dbReference type="PANTHER" id="PTHR11085">
    <property type="entry name" value="NAD-DEPENDENT PROTEIN DEACYLASE SIRTUIN-5, MITOCHONDRIAL-RELATED"/>
    <property type="match status" value="1"/>
</dbReference>
<dbReference type="InterPro" id="IPR026591">
    <property type="entry name" value="Sirtuin_cat_small_dom_sf"/>
</dbReference>
<dbReference type="AlphaFoldDB" id="A0A6A6I504"/>
<feature type="binding site" evidence="4">
    <location>
        <position position="187"/>
    </location>
    <ligand>
        <name>Zn(2+)</name>
        <dbReference type="ChEBI" id="CHEBI:29105"/>
    </ligand>
</feature>
<dbReference type="Pfam" id="PF02146">
    <property type="entry name" value="SIR2"/>
    <property type="match status" value="1"/>
</dbReference>
<dbReference type="Gene3D" id="3.30.1600.10">
    <property type="entry name" value="SIR2/SIRT2 'Small Domain"/>
    <property type="match status" value="1"/>
</dbReference>
<evidence type="ECO:0000256" key="1">
    <source>
        <dbReference type="ARBA" id="ARBA00006924"/>
    </source>
</evidence>
<evidence type="ECO:0000256" key="3">
    <source>
        <dbReference type="ARBA" id="ARBA00023027"/>
    </source>
</evidence>
<dbReference type="PROSITE" id="PS50305">
    <property type="entry name" value="SIRTUIN"/>
    <property type="match status" value="1"/>
</dbReference>
<evidence type="ECO:0000313" key="6">
    <source>
        <dbReference type="EMBL" id="KAF2245118.1"/>
    </source>
</evidence>
<dbReference type="InterPro" id="IPR029035">
    <property type="entry name" value="DHS-like_NAD/FAD-binding_dom"/>
</dbReference>
<evidence type="ECO:0000256" key="4">
    <source>
        <dbReference type="PROSITE-ProRule" id="PRU00236"/>
    </source>
</evidence>
<dbReference type="SUPFAM" id="SSF52467">
    <property type="entry name" value="DHS-like NAD/FAD-binding domain"/>
    <property type="match status" value="1"/>
</dbReference>
<dbReference type="PANTHER" id="PTHR11085:SF10">
    <property type="entry name" value="NAD-DEPENDENT PROTEIN DEACYLASE SIRTUIN-5, MITOCHONDRIAL-RELATED"/>
    <property type="match status" value="1"/>
</dbReference>
<dbReference type="Gene3D" id="3.40.50.1220">
    <property type="entry name" value="TPP-binding domain"/>
    <property type="match status" value="1"/>
</dbReference>
<evidence type="ECO:0000256" key="2">
    <source>
        <dbReference type="ARBA" id="ARBA00022679"/>
    </source>
</evidence>
<feature type="binding site" evidence="4">
    <location>
        <position position="190"/>
    </location>
    <ligand>
        <name>Zn(2+)</name>
        <dbReference type="ChEBI" id="CHEBI:29105"/>
    </ligand>
</feature>
<evidence type="ECO:0000313" key="7">
    <source>
        <dbReference type="Proteomes" id="UP000800094"/>
    </source>
</evidence>
<evidence type="ECO:0000259" key="5">
    <source>
        <dbReference type="PROSITE" id="PS50305"/>
    </source>
</evidence>
<accession>A0A6A6I504</accession>
<keyword evidence="4" id="KW-0862">Zinc</keyword>
<dbReference type="InterPro" id="IPR026590">
    <property type="entry name" value="Ssirtuin_cat_dom"/>
</dbReference>
<feature type="binding site" evidence="4">
    <location>
        <position position="151"/>
    </location>
    <ligand>
        <name>Zn(2+)</name>
        <dbReference type="ChEBI" id="CHEBI:29105"/>
    </ligand>
</feature>
<dbReference type="EMBL" id="ML987201">
    <property type="protein sequence ID" value="KAF2245118.1"/>
    <property type="molecule type" value="Genomic_DNA"/>
</dbReference>
<keyword evidence="7" id="KW-1185">Reference proteome</keyword>
<dbReference type="GeneID" id="54577365"/>
<dbReference type="RefSeq" id="XP_033680122.1">
    <property type="nucleotide sequence ID" value="XM_033824035.1"/>
</dbReference>
<dbReference type="InterPro" id="IPR003000">
    <property type="entry name" value="Sirtuin"/>
</dbReference>
<gene>
    <name evidence="6" type="ORF">BU26DRAFT_433553</name>
</gene>
<protein>
    <submittedName>
        <fullName evidence="6">DHS-like NAD/FAD-binding domain-containing protein</fullName>
    </submittedName>
</protein>
<dbReference type="GO" id="GO:0070403">
    <property type="term" value="F:NAD+ binding"/>
    <property type="evidence" value="ECO:0007669"/>
    <property type="project" value="InterPro"/>
</dbReference>
<dbReference type="InterPro" id="IPR050134">
    <property type="entry name" value="NAD-dep_sirtuin_deacylases"/>
</dbReference>
<proteinExistence type="inferred from homology"/>
<name>A0A6A6I504_9PLEO</name>
<feature type="active site" description="Proton acceptor" evidence="4">
    <location>
        <position position="140"/>
    </location>
</feature>
<dbReference type="GO" id="GO:0046872">
    <property type="term" value="F:metal ion binding"/>
    <property type="evidence" value="ECO:0007669"/>
    <property type="project" value="UniProtKB-KW"/>
</dbReference>
<dbReference type="GO" id="GO:0017136">
    <property type="term" value="F:histone deacetylase activity, NAD-dependent"/>
    <property type="evidence" value="ECO:0007669"/>
    <property type="project" value="TreeGrafter"/>
</dbReference>
<sequence length="286" mass="31274">MSEPQCTPKLYLGGSKNVAGSEAWSHFADFLRASPRVLCLVGAGLSAPSGLATWRGTNGLWNDIDLKELASPKKFQEDPVTVWNFYGERLLKSLAAQPNAAHHALAALARSHDEWLTINQNVDGLLEQTNHPTPSLLDIHGTLKNVCCTTCDYNINVNTPHDIPFLLLLSNADGQSRPAEISDLPHCPECTNLLRPGVVWFGEKLGAGAPDNIDDWISQEQIDLVIAAGTSLEVFPAAEWVNTARTLGASLAIIDVDHRFVDDLDDDDWFFEGDIAVILPRILSFL</sequence>
<keyword evidence="3" id="KW-0520">NAD</keyword>
<organism evidence="6 7">
    <name type="scientific">Trematosphaeria pertusa</name>
    <dbReference type="NCBI Taxonomy" id="390896"/>
    <lineage>
        <taxon>Eukaryota</taxon>
        <taxon>Fungi</taxon>
        <taxon>Dikarya</taxon>
        <taxon>Ascomycota</taxon>
        <taxon>Pezizomycotina</taxon>
        <taxon>Dothideomycetes</taxon>
        <taxon>Pleosporomycetidae</taxon>
        <taxon>Pleosporales</taxon>
        <taxon>Massarineae</taxon>
        <taxon>Trematosphaeriaceae</taxon>
        <taxon>Trematosphaeria</taxon>
    </lineage>
</organism>
<dbReference type="OrthoDB" id="424302at2759"/>
<comment type="similarity">
    <text evidence="1">Belongs to the sirtuin family. Class I subfamily.</text>
</comment>
<dbReference type="Proteomes" id="UP000800094">
    <property type="component" value="Unassembled WGS sequence"/>
</dbReference>
<feature type="binding site" evidence="4">
    <location>
        <position position="148"/>
    </location>
    <ligand>
        <name>Zn(2+)</name>
        <dbReference type="ChEBI" id="CHEBI:29105"/>
    </ligand>
</feature>
<keyword evidence="2" id="KW-0808">Transferase</keyword>
<feature type="domain" description="Deacetylase sirtuin-type" evidence="5">
    <location>
        <begin position="17"/>
        <end position="286"/>
    </location>
</feature>